<keyword evidence="2 3" id="KW-0802">TPR repeat</keyword>
<evidence type="ECO:0000256" key="3">
    <source>
        <dbReference type="PROSITE-ProRule" id="PRU00339"/>
    </source>
</evidence>
<accession>F6BF54</accession>
<evidence type="ECO:0000313" key="6">
    <source>
        <dbReference type="Proteomes" id="UP000009227"/>
    </source>
</evidence>
<dbReference type="EMBL" id="CP002737">
    <property type="protein sequence ID" value="AEF96924.1"/>
    <property type="molecule type" value="Genomic_DNA"/>
</dbReference>
<feature type="coiled-coil region" evidence="4">
    <location>
        <begin position="469"/>
        <end position="496"/>
    </location>
</feature>
<dbReference type="Pfam" id="PF00515">
    <property type="entry name" value="TPR_1"/>
    <property type="match status" value="1"/>
</dbReference>
<evidence type="ECO:0000256" key="1">
    <source>
        <dbReference type="ARBA" id="ARBA00022737"/>
    </source>
</evidence>
<dbReference type="GeneID" id="10644262"/>
<dbReference type="PROSITE" id="PS50293">
    <property type="entry name" value="TPR_REGION"/>
    <property type="match status" value="1"/>
</dbReference>
<dbReference type="HOGENOM" id="CLU_014263_0_0_2"/>
<dbReference type="InterPro" id="IPR019734">
    <property type="entry name" value="TPR_rpt"/>
</dbReference>
<dbReference type="RefSeq" id="WP_013799520.1">
    <property type="nucleotide sequence ID" value="NC_015562.1"/>
</dbReference>
<proteinExistence type="predicted"/>
<dbReference type="OrthoDB" id="115601at2157"/>
<dbReference type="STRING" id="880724.Metig_1389"/>
<feature type="repeat" description="TPR" evidence="3">
    <location>
        <begin position="96"/>
        <end position="129"/>
    </location>
</feature>
<protein>
    <submittedName>
        <fullName evidence="5">Tetratricopeptide TPR_1 repeat-containing protein</fullName>
    </submittedName>
</protein>
<dbReference type="PANTHER" id="PTHR44943">
    <property type="entry name" value="CELLULOSE SYNTHASE OPERON PROTEIN C"/>
    <property type="match status" value="1"/>
</dbReference>
<dbReference type="InterPro" id="IPR011990">
    <property type="entry name" value="TPR-like_helical_dom_sf"/>
</dbReference>
<evidence type="ECO:0000256" key="4">
    <source>
        <dbReference type="SAM" id="Coils"/>
    </source>
</evidence>
<gene>
    <name evidence="5" type="ordered locus">Metig_1389</name>
</gene>
<feature type="repeat" description="TPR" evidence="3">
    <location>
        <begin position="220"/>
        <end position="253"/>
    </location>
</feature>
<keyword evidence="1" id="KW-0677">Repeat</keyword>
<dbReference type="SMART" id="SM00028">
    <property type="entry name" value="TPR"/>
    <property type="match status" value="3"/>
</dbReference>
<evidence type="ECO:0000256" key="2">
    <source>
        <dbReference type="ARBA" id="ARBA00022803"/>
    </source>
</evidence>
<dbReference type="KEGG" id="mig:Metig_1389"/>
<organism evidence="6">
    <name type="scientific">Methanotorris igneus (strain DSM 5666 / JCM 11834 / Kol 5)</name>
    <dbReference type="NCBI Taxonomy" id="880724"/>
    <lineage>
        <taxon>Archaea</taxon>
        <taxon>Methanobacteriati</taxon>
        <taxon>Methanobacteriota</taxon>
        <taxon>Methanomada group</taxon>
        <taxon>Methanococci</taxon>
        <taxon>Methanococcales</taxon>
        <taxon>Methanocaldococcaceae</taxon>
        <taxon>Methanotorris</taxon>
    </lineage>
</organism>
<dbReference type="InterPro" id="IPR051685">
    <property type="entry name" value="Ycf3/AcsC/BcsC/TPR_MFPF"/>
</dbReference>
<name>F6BF54_METIK</name>
<dbReference type="PANTHER" id="PTHR44943:SF8">
    <property type="entry name" value="TPR REPEAT-CONTAINING PROTEIN MJ0263"/>
    <property type="match status" value="1"/>
</dbReference>
<evidence type="ECO:0000313" key="5">
    <source>
        <dbReference type="EMBL" id="AEF96924.1"/>
    </source>
</evidence>
<keyword evidence="4" id="KW-0175">Coiled coil</keyword>
<dbReference type="SUPFAM" id="SSF48452">
    <property type="entry name" value="TPR-like"/>
    <property type="match status" value="1"/>
</dbReference>
<dbReference type="AlphaFoldDB" id="F6BF54"/>
<reference evidence="5 6" key="1">
    <citation type="submission" date="2011-05" db="EMBL/GenBank/DDBJ databases">
        <title>Complete sequence of Methanotorris igneus Kol 5.</title>
        <authorList>
            <consortium name="US DOE Joint Genome Institute"/>
            <person name="Lucas S."/>
            <person name="Han J."/>
            <person name="Lapidus A."/>
            <person name="Cheng J.-F."/>
            <person name="Goodwin L."/>
            <person name="Pitluck S."/>
            <person name="Peters L."/>
            <person name="Mikhailova N."/>
            <person name="Chertkov O."/>
            <person name="Han C."/>
            <person name="Tapia R."/>
            <person name="Land M."/>
            <person name="Hauser L."/>
            <person name="Kyrpides N."/>
            <person name="Ivanova N."/>
            <person name="Pagani I."/>
            <person name="Sieprawska-Lupa M."/>
            <person name="Whitman W."/>
            <person name="Woyke T."/>
        </authorList>
    </citation>
    <scope>NUCLEOTIDE SEQUENCE [LARGE SCALE GENOMIC DNA]</scope>
    <source>
        <strain evidence="6">DSM 5666 / JCM 11834 / Kol 5</strain>
    </source>
</reference>
<dbReference type="Proteomes" id="UP000009227">
    <property type="component" value="Chromosome"/>
</dbReference>
<keyword evidence="6" id="KW-1185">Reference proteome</keyword>
<sequence length="705" mass="84398">MDVKKCYKNGLKYLNEGKFNKASKYLDKVIEYYEKKLGIKSHKDYKNLVDKLKNLNEEEIGVFIGAWINREIANSGGILVYSEKINRKLEGLKAIIEPWFDEGTRHFNEKKYEESIKYFDKIIKVYEMFFGVLSDGDYNKLPNKLLKSINKSHKKDDIDKKLIKSYEEFLNYSNYKIYENEKNKLSDLSWSILKGYFERLLNNNYNQNKIKYNKNIELFSYAWNNKGIALARLKKYKEAIECFEKALEINPDFHDTIIDLYQYLKQNLCSKDKIDKDGFIKIFGLLCEIAFYIMDLKKELMVSDKEVIYHYTKPIVIKNLLEGFHFRLYNVSYMNDPEEGKTFLRMIANEKLSLDNLKYIYEIEHELDIQNFKESGEFQAFIGSFVVDDYEGDNLFLWRTYGKDENKEEAKGVCIGIKKDFFDNKHDYLETSKNIGLGSDIGDIFCLYYVIYYEDDETEDKKHSNDSKFEKLKNTLKEIDKLISLLIQELNEINRNNHQKLIEYSQSLMELIDNIIIKHKEKDELEKIGDVLRWVILFKLLQMRITTRQNYYKYLKILNEVTTSFIENNKDKIPTELIKKLEEFNSITCEVLKTYEPIRTLIKSLLDEIRYLVKSKYYKEEKECRVVKVYNLKFHKDKIKLDTNHTPPRLYVEIEKDLREYIKEIILGPKVENKEHWKLYLEYLKNKDPKKYGKIEIKRSNCNFR</sequence>
<dbReference type="PROSITE" id="PS50005">
    <property type="entry name" value="TPR"/>
    <property type="match status" value="2"/>
</dbReference>
<dbReference type="Gene3D" id="1.25.40.10">
    <property type="entry name" value="Tetratricopeptide repeat domain"/>
    <property type="match status" value="1"/>
</dbReference>